<evidence type="ECO:0000259" key="1">
    <source>
        <dbReference type="Pfam" id="PF13700"/>
    </source>
</evidence>
<keyword evidence="3" id="KW-1185">Reference proteome</keyword>
<organism evidence="2 3">
    <name type="scientific">Spinactinospora alkalitolerans</name>
    <dbReference type="NCBI Taxonomy" id="687207"/>
    <lineage>
        <taxon>Bacteria</taxon>
        <taxon>Bacillati</taxon>
        <taxon>Actinomycetota</taxon>
        <taxon>Actinomycetes</taxon>
        <taxon>Streptosporangiales</taxon>
        <taxon>Nocardiopsidaceae</taxon>
        <taxon>Spinactinospora</taxon>
    </lineage>
</organism>
<comment type="caution">
    <text evidence="2">The sequence shown here is derived from an EMBL/GenBank/DDBJ whole genome shotgun (WGS) entry which is preliminary data.</text>
</comment>
<dbReference type="Proteomes" id="UP000589036">
    <property type="component" value="Unassembled WGS sequence"/>
</dbReference>
<dbReference type="AlphaFoldDB" id="A0A852U0T9"/>
<dbReference type="Pfam" id="PF13700">
    <property type="entry name" value="DUF4158"/>
    <property type="match status" value="1"/>
</dbReference>
<dbReference type="InterPro" id="IPR025296">
    <property type="entry name" value="DUF4158"/>
</dbReference>
<accession>A0A852U0T9</accession>
<dbReference type="EMBL" id="JACCCC010000001">
    <property type="protein sequence ID" value="NYE47620.1"/>
    <property type="molecule type" value="Genomic_DNA"/>
</dbReference>
<name>A0A852U0T9_9ACTN</name>
<reference evidence="2 3" key="1">
    <citation type="submission" date="2020-07" db="EMBL/GenBank/DDBJ databases">
        <title>Sequencing the genomes of 1000 actinobacteria strains.</title>
        <authorList>
            <person name="Klenk H.-P."/>
        </authorList>
    </citation>
    <scope>NUCLEOTIDE SEQUENCE [LARGE SCALE GENOMIC DNA]</scope>
    <source>
        <strain evidence="2 3">CXB654</strain>
    </source>
</reference>
<feature type="domain" description="DUF4158" evidence="1">
    <location>
        <begin position="5"/>
        <end position="55"/>
    </location>
</feature>
<evidence type="ECO:0000313" key="2">
    <source>
        <dbReference type="EMBL" id="NYE47620.1"/>
    </source>
</evidence>
<evidence type="ECO:0000313" key="3">
    <source>
        <dbReference type="Proteomes" id="UP000589036"/>
    </source>
</evidence>
<protein>
    <submittedName>
        <fullName evidence="2">TnpA family transposase</fullName>
    </submittedName>
</protein>
<sequence>MSLEFLSAARVEAFGRFTGAPSQSELDRFCLLSDTDVARVRQRRRPQNRLGFAVQPNRLWHLARYGLGSKASTIRGLSPARKTATLVAMVRA</sequence>
<proteinExistence type="predicted"/>
<gene>
    <name evidence="2" type="ORF">HDA32_002740</name>
</gene>
<dbReference type="RefSeq" id="WP_179643527.1">
    <property type="nucleotide sequence ID" value="NZ_BAAAYY010000015.1"/>
</dbReference>